<dbReference type="GO" id="GO:0016787">
    <property type="term" value="F:hydrolase activity"/>
    <property type="evidence" value="ECO:0007669"/>
    <property type="project" value="UniProtKB-KW"/>
</dbReference>
<evidence type="ECO:0000313" key="11">
    <source>
        <dbReference type="Proteomes" id="UP000198324"/>
    </source>
</evidence>
<gene>
    <name evidence="10" type="ORF">SAMN04488503_2042</name>
</gene>
<reference evidence="10 11" key="1">
    <citation type="submission" date="2017-06" db="EMBL/GenBank/DDBJ databases">
        <authorList>
            <person name="Kim H.J."/>
            <person name="Triplett B.A."/>
        </authorList>
    </citation>
    <scope>NUCLEOTIDE SEQUENCE [LARGE SCALE GENOMIC DNA]</scope>
    <source>
        <strain evidence="10 11">DSM 13116</strain>
    </source>
</reference>
<dbReference type="InterPro" id="IPR054712">
    <property type="entry name" value="Cas3-like_dom"/>
</dbReference>
<proteinExistence type="inferred from homology"/>
<dbReference type="EMBL" id="FZOC01000004">
    <property type="protein sequence ID" value="SNR95951.1"/>
    <property type="molecule type" value="Genomic_DNA"/>
</dbReference>
<dbReference type="SMART" id="SM00487">
    <property type="entry name" value="DEXDc"/>
    <property type="match status" value="1"/>
</dbReference>
<accession>A0A239AKQ1</accession>
<dbReference type="RefSeq" id="WP_089274274.1">
    <property type="nucleotide sequence ID" value="NZ_FZOC01000004.1"/>
</dbReference>
<dbReference type="GO" id="GO:0003676">
    <property type="term" value="F:nucleic acid binding"/>
    <property type="evidence" value="ECO:0007669"/>
    <property type="project" value="InterPro"/>
</dbReference>
<keyword evidence="7" id="KW-0067">ATP-binding</keyword>
<keyword evidence="3" id="KW-0479">Metal-binding</keyword>
<comment type="similarity">
    <text evidence="2">In the central section; belongs to the CRISPR-associated helicase Cas3 family.</text>
</comment>
<keyword evidence="6" id="KW-0347">Helicase</keyword>
<dbReference type="Pfam" id="PF22590">
    <property type="entry name" value="Cas3-like_C_2"/>
    <property type="match status" value="1"/>
</dbReference>
<dbReference type="Pfam" id="PF00270">
    <property type="entry name" value="DEAD"/>
    <property type="match status" value="1"/>
</dbReference>
<dbReference type="SUPFAM" id="SSF109604">
    <property type="entry name" value="HD-domain/PDEase-like"/>
    <property type="match status" value="1"/>
</dbReference>
<evidence type="ECO:0000256" key="4">
    <source>
        <dbReference type="ARBA" id="ARBA00022741"/>
    </source>
</evidence>
<dbReference type="CDD" id="cd17930">
    <property type="entry name" value="DEXHc_cas3"/>
    <property type="match status" value="1"/>
</dbReference>
<keyword evidence="4" id="KW-0547">Nucleotide-binding</keyword>
<evidence type="ECO:0000259" key="9">
    <source>
        <dbReference type="PROSITE" id="PS51643"/>
    </source>
</evidence>
<dbReference type="Gene3D" id="1.10.3210.30">
    <property type="match status" value="1"/>
</dbReference>
<feature type="domain" description="HD Cas3-type" evidence="9">
    <location>
        <begin position="12"/>
        <end position="182"/>
    </location>
</feature>
<name>A0A239AKQ1_9BACT</name>
<dbReference type="PROSITE" id="PS51643">
    <property type="entry name" value="HD_CAS3"/>
    <property type="match status" value="1"/>
</dbReference>
<evidence type="ECO:0000256" key="3">
    <source>
        <dbReference type="ARBA" id="ARBA00022723"/>
    </source>
</evidence>
<dbReference type="AlphaFoldDB" id="A0A239AKQ1"/>
<dbReference type="InterPro" id="IPR027417">
    <property type="entry name" value="P-loop_NTPase"/>
</dbReference>
<comment type="similarity">
    <text evidence="1">In the N-terminal section; belongs to the CRISPR-associated nuclease Cas3-HD family.</text>
</comment>
<dbReference type="SUPFAM" id="SSF52540">
    <property type="entry name" value="P-loop containing nucleoside triphosphate hydrolases"/>
    <property type="match status" value="1"/>
</dbReference>
<organism evidence="10 11">
    <name type="scientific">Humidesulfovibrio mexicanus</name>
    <dbReference type="NCBI Taxonomy" id="147047"/>
    <lineage>
        <taxon>Bacteria</taxon>
        <taxon>Pseudomonadati</taxon>
        <taxon>Thermodesulfobacteriota</taxon>
        <taxon>Desulfovibrionia</taxon>
        <taxon>Desulfovibrionales</taxon>
        <taxon>Desulfovibrionaceae</taxon>
        <taxon>Humidesulfovibrio</taxon>
    </lineage>
</organism>
<dbReference type="GO" id="GO:0046872">
    <property type="term" value="F:metal ion binding"/>
    <property type="evidence" value="ECO:0007669"/>
    <property type="project" value="UniProtKB-KW"/>
</dbReference>
<evidence type="ECO:0000256" key="8">
    <source>
        <dbReference type="ARBA" id="ARBA00023118"/>
    </source>
</evidence>
<dbReference type="InterPro" id="IPR014001">
    <property type="entry name" value="Helicase_ATP-bd"/>
</dbReference>
<dbReference type="Gene3D" id="3.40.50.300">
    <property type="entry name" value="P-loop containing nucleotide triphosphate hydrolases"/>
    <property type="match status" value="2"/>
</dbReference>
<evidence type="ECO:0000256" key="1">
    <source>
        <dbReference type="ARBA" id="ARBA00006847"/>
    </source>
</evidence>
<dbReference type="GO" id="GO:0004386">
    <property type="term" value="F:helicase activity"/>
    <property type="evidence" value="ECO:0007669"/>
    <property type="project" value="UniProtKB-KW"/>
</dbReference>
<dbReference type="Pfam" id="PF18019">
    <property type="entry name" value="Cas3_HD"/>
    <property type="match status" value="1"/>
</dbReference>
<sequence length="760" mass="83334">MEREGDVPFDLLARPNQRLREHLQNVATMAEVFAKRFGAGSWGAACGLLHDIGKASTVFQRRVRGEEVRTDHSTAGARHAVQKWGEAGKLLAYCIAGHHAGLPDGKMENQSDRAGSLERRLNPALYRIEDHSAWEACLGADADMPRPDAKNLPFNVACKGVGFAAALFVRMLFSCLVDADRLDAEAAGEPADLARAGLRRYPKMTELRQRLDVHLTRFVADTPVRSIRAQVLEQCRKASERAPGMFSLTVPTGGGKTLSSLAFALAHAERHGLGRVVYVIPFTSIIEQNAQVFRQALADEKGDADGFVIEHHSNLAPAEGDDDDRPHPATENWDASVIVTTSVQFFESLFAARAGRCRKLHNLAQSVIILDEAQMLPLTYLRPCLEGLRELTQSYGASVVLCTATQPALGAPGEGEEEGLKGGLTGVREIMDDPKGLHAALRRVEVRRIGRITDADLAARLAAERQVLCIVPTRRMAREVFEALRAALPSPEDVFHLSALMCPQHRTEVLNAVRDALEEKRPCRVVSTTLVEAGVDLDFPVVYRAEAGIDSIAQAAGRCNREGLLPQPGRVFVFEPENGLPRGVFRRSAEAGRSVAGRHEKDLLHPDAVRDYFGELYWRVGDDQLDARKIVARTCERQRQCLFPFREIERDFQLIDTPTQGLIIPYDKAANDLVRALDSLAPGQRAGGLLRRLQRHTVSLYERDFAALEGAGAIRRVGQTGAGPGGHCFVLSNMGLYDPLVGLDLFRAAPGVQVPEDLIS</sequence>
<keyword evidence="8" id="KW-0051">Antiviral defense</keyword>
<keyword evidence="11" id="KW-1185">Reference proteome</keyword>
<evidence type="ECO:0000313" key="10">
    <source>
        <dbReference type="EMBL" id="SNR95951.1"/>
    </source>
</evidence>
<dbReference type="Proteomes" id="UP000198324">
    <property type="component" value="Unassembled WGS sequence"/>
</dbReference>
<evidence type="ECO:0000256" key="6">
    <source>
        <dbReference type="ARBA" id="ARBA00022806"/>
    </source>
</evidence>
<dbReference type="InterPro" id="IPR011545">
    <property type="entry name" value="DEAD/DEAH_box_helicase_dom"/>
</dbReference>
<dbReference type="CDD" id="cd09641">
    <property type="entry name" value="Cas3''_I"/>
    <property type="match status" value="1"/>
</dbReference>
<dbReference type="InterPro" id="IPR038257">
    <property type="entry name" value="CRISPR-assoc_Cas3_HD_sf"/>
</dbReference>
<evidence type="ECO:0000256" key="5">
    <source>
        <dbReference type="ARBA" id="ARBA00022801"/>
    </source>
</evidence>
<evidence type="ECO:0000256" key="2">
    <source>
        <dbReference type="ARBA" id="ARBA00009046"/>
    </source>
</evidence>
<evidence type="ECO:0000256" key="7">
    <source>
        <dbReference type="ARBA" id="ARBA00022840"/>
    </source>
</evidence>
<dbReference type="NCBIfam" id="TIGR01596">
    <property type="entry name" value="cas3_HD"/>
    <property type="match status" value="1"/>
</dbReference>
<dbReference type="GO" id="GO:0051607">
    <property type="term" value="P:defense response to virus"/>
    <property type="evidence" value="ECO:0007669"/>
    <property type="project" value="UniProtKB-KW"/>
</dbReference>
<dbReference type="GO" id="GO:0005524">
    <property type="term" value="F:ATP binding"/>
    <property type="evidence" value="ECO:0007669"/>
    <property type="project" value="UniProtKB-KW"/>
</dbReference>
<dbReference type="OrthoDB" id="9810236at2"/>
<dbReference type="InterPro" id="IPR006483">
    <property type="entry name" value="CRISPR-assoc_Cas3_HD"/>
</dbReference>
<protein>
    <submittedName>
        <fullName evidence="10">CRISPR-associated helicase, Cas3 family</fullName>
    </submittedName>
</protein>
<keyword evidence="5" id="KW-0378">Hydrolase</keyword>